<evidence type="ECO:0000256" key="9">
    <source>
        <dbReference type="ARBA" id="ARBA00023242"/>
    </source>
</evidence>
<dbReference type="PANTHER" id="PTHR10782:SF4">
    <property type="entry name" value="TONALLI, ISOFORM E"/>
    <property type="match status" value="1"/>
</dbReference>
<feature type="domain" description="SAP" evidence="10">
    <location>
        <begin position="75"/>
        <end position="109"/>
    </location>
</feature>
<keyword evidence="9" id="KW-0539">Nucleus</keyword>
<dbReference type="Pfam" id="PF02891">
    <property type="entry name" value="zf-MIZ"/>
    <property type="match status" value="1"/>
</dbReference>
<evidence type="ECO:0000256" key="7">
    <source>
        <dbReference type="ARBA" id="ARBA00022786"/>
    </source>
</evidence>
<evidence type="ECO:0000256" key="2">
    <source>
        <dbReference type="ARBA" id="ARBA00004718"/>
    </source>
</evidence>
<sequence length="381" mass="42472">MHPIRPIPINASHRVQSITPMPQVRRTNTFRPMSQSPPPFETPNQHSRLSQLEDIFGSVQMTPQPGNIALLARGISLLSITQLRELLRDYSLPTGGNKHILVNRLIIFLETFGQNQQNLMIQFSAKLKALLSVENEENAVQLPQDDIPVQPQLPNDVLQRILSTPPSCLFEPADDGQQPVFGPIIIQPNGVSPQHSFNLSGQTAPNSNSSSQSQNPIPILQFVPYSPDAIVSKLTVQIGGMFVTLRDNILWADVSDFLTRTGVLQVITIEPPVPLVALIRWMRRVPILTLVQKIITDREPALEPLVIPNPPPDGVCPLTRKLIARPSRGYRCAHAECFDLTGFLCYASKNNAWQCPICHNKLNAEDLRSDPNYFKIAQPKE</sequence>
<keyword evidence="6" id="KW-0863">Zinc-finger</keyword>
<comment type="similarity">
    <text evidence="3">Belongs to the PIAS family.</text>
</comment>
<dbReference type="EMBL" id="MLAK01001179">
    <property type="protein sequence ID" value="OHS96412.1"/>
    <property type="molecule type" value="Genomic_DNA"/>
</dbReference>
<keyword evidence="5" id="KW-0479">Metal-binding</keyword>
<dbReference type="UniPathway" id="UPA00886"/>
<dbReference type="VEuPathDB" id="TrichDB:TRFO_37456"/>
<comment type="pathway">
    <text evidence="2">Protein modification; protein sumoylation.</text>
</comment>
<dbReference type="Gene3D" id="1.10.720.30">
    <property type="entry name" value="SAP domain"/>
    <property type="match status" value="1"/>
</dbReference>
<dbReference type="Proteomes" id="UP000179807">
    <property type="component" value="Unassembled WGS sequence"/>
</dbReference>
<keyword evidence="4" id="KW-0808">Transferase</keyword>
<dbReference type="GO" id="GO:0005634">
    <property type="term" value="C:nucleus"/>
    <property type="evidence" value="ECO:0007669"/>
    <property type="project" value="UniProtKB-SubCell"/>
</dbReference>
<dbReference type="InterPro" id="IPR013083">
    <property type="entry name" value="Znf_RING/FYVE/PHD"/>
</dbReference>
<proteinExistence type="inferred from homology"/>
<evidence type="ECO:0000256" key="5">
    <source>
        <dbReference type="ARBA" id="ARBA00022723"/>
    </source>
</evidence>
<comment type="caution">
    <text evidence="11">The sequence shown here is derived from an EMBL/GenBank/DDBJ whole genome shotgun (WGS) entry which is preliminary data.</text>
</comment>
<dbReference type="GO" id="GO:0000785">
    <property type="term" value="C:chromatin"/>
    <property type="evidence" value="ECO:0007669"/>
    <property type="project" value="TreeGrafter"/>
</dbReference>
<evidence type="ECO:0000256" key="8">
    <source>
        <dbReference type="ARBA" id="ARBA00022833"/>
    </source>
</evidence>
<keyword evidence="12" id="KW-1185">Reference proteome</keyword>
<gene>
    <name evidence="11" type="ORF">TRFO_37456</name>
</gene>
<dbReference type="Gene3D" id="3.30.40.10">
    <property type="entry name" value="Zinc/RING finger domain, C3HC4 (zinc finger)"/>
    <property type="match status" value="1"/>
</dbReference>
<comment type="subcellular location">
    <subcellularLocation>
        <location evidence="1">Nucleus</location>
    </subcellularLocation>
</comment>
<evidence type="ECO:0000313" key="12">
    <source>
        <dbReference type="Proteomes" id="UP000179807"/>
    </source>
</evidence>
<evidence type="ECO:0000313" key="11">
    <source>
        <dbReference type="EMBL" id="OHS96412.1"/>
    </source>
</evidence>
<evidence type="ECO:0000256" key="3">
    <source>
        <dbReference type="ARBA" id="ARBA00005383"/>
    </source>
</evidence>
<evidence type="ECO:0000256" key="1">
    <source>
        <dbReference type="ARBA" id="ARBA00004123"/>
    </source>
</evidence>
<evidence type="ECO:0000256" key="6">
    <source>
        <dbReference type="ARBA" id="ARBA00022771"/>
    </source>
</evidence>
<dbReference type="InterPro" id="IPR003034">
    <property type="entry name" value="SAP_dom"/>
</dbReference>
<dbReference type="SUPFAM" id="SSF68906">
    <property type="entry name" value="SAP domain"/>
    <property type="match status" value="1"/>
</dbReference>
<dbReference type="InterPro" id="IPR036361">
    <property type="entry name" value="SAP_dom_sf"/>
</dbReference>
<dbReference type="CDD" id="cd16650">
    <property type="entry name" value="SP-RING_PIAS-like"/>
    <property type="match status" value="1"/>
</dbReference>
<evidence type="ECO:0000259" key="10">
    <source>
        <dbReference type="PROSITE" id="PS50800"/>
    </source>
</evidence>
<accession>A0A1J4JGQ1</accession>
<evidence type="ECO:0000256" key="4">
    <source>
        <dbReference type="ARBA" id="ARBA00022679"/>
    </source>
</evidence>
<name>A0A1J4JGQ1_9EUKA</name>
<dbReference type="GO" id="GO:0016925">
    <property type="term" value="P:protein sumoylation"/>
    <property type="evidence" value="ECO:0007669"/>
    <property type="project" value="UniProtKB-UniPathway"/>
</dbReference>
<reference evidence="11" key="1">
    <citation type="submission" date="2016-10" db="EMBL/GenBank/DDBJ databases">
        <authorList>
            <person name="Benchimol M."/>
            <person name="Almeida L.G."/>
            <person name="Vasconcelos A.T."/>
            <person name="Perreira-Neves A."/>
            <person name="Rosa I.A."/>
            <person name="Tasca T."/>
            <person name="Bogo M.R."/>
            <person name="de Souza W."/>
        </authorList>
    </citation>
    <scope>NUCLEOTIDE SEQUENCE [LARGE SCALE GENOMIC DNA]</scope>
    <source>
        <strain evidence="11">K</strain>
    </source>
</reference>
<keyword evidence="8" id="KW-0862">Zinc</keyword>
<dbReference type="Pfam" id="PF02037">
    <property type="entry name" value="SAP"/>
    <property type="match status" value="1"/>
</dbReference>
<dbReference type="GO" id="GO:0061665">
    <property type="term" value="F:SUMO ligase activity"/>
    <property type="evidence" value="ECO:0007669"/>
    <property type="project" value="TreeGrafter"/>
</dbReference>
<dbReference type="InterPro" id="IPR004181">
    <property type="entry name" value="Znf_MIZ"/>
</dbReference>
<dbReference type="PROSITE" id="PS50800">
    <property type="entry name" value="SAP"/>
    <property type="match status" value="1"/>
</dbReference>
<organism evidence="11 12">
    <name type="scientific">Tritrichomonas foetus</name>
    <dbReference type="NCBI Taxonomy" id="1144522"/>
    <lineage>
        <taxon>Eukaryota</taxon>
        <taxon>Metamonada</taxon>
        <taxon>Parabasalia</taxon>
        <taxon>Tritrichomonadida</taxon>
        <taxon>Tritrichomonadidae</taxon>
        <taxon>Tritrichomonas</taxon>
    </lineage>
</organism>
<dbReference type="GO" id="GO:0008270">
    <property type="term" value="F:zinc ion binding"/>
    <property type="evidence" value="ECO:0007669"/>
    <property type="project" value="UniProtKB-KW"/>
</dbReference>
<dbReference type="PANTHER" id="PTHR10782">
    <property type="entry name" value="ZINC FINGER MIZ DOMAIN-CONTAINING PROTEIN"/>
    <property type="match status" value="1"/>
</dbReference>
<dbReference type="OrthoDB" id="10263264at2759"/>
<protein>
    <submittedName>
        <fullName evidence="11">SAP domain containing protein</fullName>
    </submittedName>
</protein>
<dbReference type="SMART" id="SM00513">
    <property type="entry name" value="SAP"/>
    <property type="match status" value="1"/>
</dbReference>
<dbReference type="RefSeq" id="XP_068349549.1">
    <property type="nucleotide sequence ID" value="XM_068511431.1"/>
</dbReference>
<keyword evidence="7" id="KW-0833">Ubl conjugation pathway</keyword>
<dbReference type="AlphaFoldDB" id="A0A1J4JGQ1"/>
<dbReference type="GeneID" id="94846135"/>